<feature type="compositionally biased region" description="Basic and acidic residues" evidence="1">
    <location>
        <begin position="317"/>
        <end position="327"/>
    </location>
</feature>
<name>A0A4Y9XSM8_9APHY</name>
<feature type="compositionally biased region" description="Acidic residues" evidence="1">
    <location>
        <begin position="367"/>
        <end position="376"/>
    </location>
</feature>
<feature type="region of interest" description="Disordered" evidence="1">
    <location>
        <begin position="203"/>
        <end position="227"/>
    </location>
</feature>
<feature type="region of interest" description="Disordered" evidence="1">
    <location>
        <begin position="83"/>
        <end position="190"/>
    </location>
</feature>
<sequence length="831" mass="91673">MANRPRRKKGVTPKRLPADPSQDSESTQSNVRGKDTAPVMAMAMDAPPTGSQGDTYSEEVDNGLGDLQKEMKSLRRAEHDAIERAREKEIANPTITKPRAAKTQAYEARVWKPKKPDSQKRDREESPEHVPAPKPVKRTRTFDTVPGCSDISNVDRLGKQPAAIVSDDEEAQELQTTEQVPRHQHAQDVDNSGRTYLYLHLRGQRPHQHNNQADIDEDEDVNESDSEVEMNLVAAKLDQHQHRVSLAATGRGGDISDRSDNDESNAEDFESGAEPEDEEDFGVPSGPAPSTKRKVAKVAQQLKQGVAKLVSKGKSRNSNEDDYHSGDSDTGSDADYTADFLEPGYNASNADSHGRHGGHNSKQAAIQDDEFDEEEWKEVVVRRARRNKADALRHYVRPMDNYLAPPEAQHDGDKSNSGTTGRVGKLKRSKAASSGDDPAAKPLSEPHRGRNIARAKRPHGTDAPRKMTRPVSPRETTPTAARHPRHGDKANTQAVQNKVSATSDDPLSNDSEPVADAREVLPSANTWPEDTDVTYDDRNRVVGLTLQQSLKVRTLLKSTIAHELPRALGLVNAFPTVVERPQMYLDIFLAGTRRLGPDYNTIGQRLLQDSAYVQGLTALPAKRMCSIRGPWYLACRDAVWEGYGLKAIEHDPHALQMGVEALLVNNQFICPGKLVNDTYTEFKRDLPFCAEPIINLASILFLGPKAVRPLEDSAFTSSINTGAEAEKREIPQVMAALLATIAGAAITEGLHGVREPLKDNEGFNATQQEKLYQDHLTTLSTLNPIGRHKILGYIFKEAKTYHMRKNATVRTRTNTASVFVNPSTAGMDIDL</sequence>
<dbReference type="EMBL" id="SEKV01000924">
    <property type="protein sequence ID" value="TFY52762.1"/>
    <property type="molecule type" value="Genomic_DNA"/>
</dbReference>
<evidence type="ECO:0000313" key="4">
    <source>
        <dbReference type="Proteomes" id="UP000298390"/>
    </source>
</evidence>
<dbReference type="Proteomes" id="UP000298390">
    <property type="component" value="Unassembled WGS sequence"/>
</dbReference>
<feature type="compositionally biased region" description="Polar residues" evidence="1">
    <location>
        <begin position="490"/>
        <end position="511"/>
    </location>
</feature>
<feature type="region of interest" description="Disordered" evidence="1">
    <location>
        <begin position="248"/>
        <end position="513"/>
    </location>
</feature>
<evidence type="ECO:0000256" key="1">
    <source>
        <dbReference type="SAM" id="MobiDB-lite"/>
    </source>
</evidence>
<feature type="region of interest" description="Disordered" evidence="1">
    <location>
        <begin position="1"/>
        <end position="63"/>
    </location>
</feature>
<dbReference type="InterPro" id="IPR045341">
    <property type="entry name" value="DUF6532"/>
</dbReference>
<feature type="compositionally biased region" description="Acidic residues" evidence="1">
    <location>
        <begin position="262"/>
        <end position="281"/>
    </location>
</feature>
<protein>
    <recommendedName>
        <fullName evidence="2">DUF6532 domain-containing protein</fullName>
    </recommendedName>
</protein>
<accession>A0A4Y9XSM8</accession>
<feature type="compositionally biased region" description="Polar residues" evidence="1">
    <location>
        <begin position="21"/>
        <end position="31"/>
    </location>
</feature>
<feature type="compositionally biased region" description="Basic residues" evidence="1">
    <location>
        <begin position="1"/>
        <end position="12"/>
    </location>
</feature>
<dbReference type="AlphaFoldDB" id="A0A4Y9XSM8"/>
<feature type="compositionally biased region" description="Low complexity" evidence="1">
    <location>
        <begin position="37"/>
        <end position="48"/>
    </location>
</feature>
<organism evidence="3 4">
    <name type="scientific">Rhodofomes roseus</name>
    <dbReference type="NCBI Taxonomy" id="34475"/>
    <lineage>
        <taxon>Eukaryota</taxon>
        <taxon>Fungi</taxon>
        <taxon>Dikarya</taxon>
        <taxon>Basidiomycota</taxon>
        <taxon>Agaricomycotina</taxon>
        <taxon>Agaricomycetes</taxon>
        <taxon>Polyporales</taxon>
        <taxon>Rhodofomes</taxon>
    </lineage>
</organism>
<feature type="compositionally biased region" description="Basic residues" evidence="1">
    <location>
        <begin position="449"/>
        <end position="458"/>
    </location>
</feature>
<feature type="domain" description="DUF6532" evidence="2">
    <location>
        <begin position="566"/>
        <end position="781"/>
    </location>
</feature>
<evidence type="ECO:0000259" key="2">
    <source>
        <dbReference type="Pfam" id="PF20149"/>
    </source>
</evidence>
<gene>
    <name evidence="3" type="ORF">EVJ58_g9833</name>
</gene>
<evidence type="ECO:0000313" key="3">
    <source>
        <dbReference type="EMBL" id="TFY52762.1"/>
    </source>
</evidence>
<proteinExistence type="predicted"/>
<reference evidence="3 4" key="1">
    <citation type="submission" date="2019-01" db="EMBL/GenBank/DDBJ databases">
        <title>Genome sequencing of the rare red list fungi Fomitopsis rosea.</title>
        <authorList>
            <person name="Buettner E."/>
            <person name="Kellner H."/>
        </authorList>
    </citation>
    <scope>NUCLEOTIDE SEQUENCE [LARGE SCALE GENOMIC DNA]</scope>
    <source>
        <strain evidence="3 4">DSM 105464</strain>
    </source>
</reference>
<dbReference type="STRING" id="34475.A0A4Y9XSM8"/>
<feature type="compositionally biased region" description="Acidic residues" evidence="1">
    <location>
        <begin position="214"/>
        <end position="227"/>
    </location>
</feature>
<comment type="caution">
    <text evidence="3">The sequence shown here is derived from an EMBL/GenBank/DDBJ whole genome shotgun (WGS) entry which is preliminary data.</text>
</comment>
<dbReference type="Pfam" id="PF20149">
    <property type="entry name" value="DUF6532"/>
    <property type="match status" value="1"/>
</dbReference>
<feature type="compositionally biased region" description="Basic and acidic residues" evidence="1">
    <location>
        <begin position="114"/>
        <end position="128"/>
    </location>
</feature>
<feature type="compositionally biased region" description="Basic and acidic residues" evidence="1">
    <location>
        <begin position="377"/>
        <end position="393"/>
    </location>
</feature>